<evidence type="ECO:0000256" key="1">
    <source>
        <dbReference type="SAM" id="SignalP"/>
    </source>
</evidence>
<organism evidence="2 3">
    <name type="scientific">Blyttiomyces helicus</name>
    <dbReference type="NCBI Taxonomy" id="388810"/>
    <lineage>
        <taxon>Eukaryota</taxon>
        <taxon>Fungi</taxon>
        <taxon>Fungi incertae sedis</taxon>
        <taxon>Chytridiomycota</taxon>
        <taxon>Chytridiomycota incertae sedis</taxon>
        <taxon>Chytridiomycetes</taxon>
        <taxon>Chytridiomycetes incertae sedis</taxon>
        <taxon>Blyttiomyces</taxon>
    </lineage>
</organism>
<dbReference type="Proteomes" id="UP000269721">
    <property type="component" value="Unassembled WGS sequence"/>
</dbReference>
<sequence>MLTKTVASLAILATSALAQVPICSKYATALNITETQLVEDVLVLALLGNTTANPPVAGILASSSPVLNFFNGAGLTTNRNNQPTSVNFLDGGGAASLQNGTLGTTGSNQLTLANHLVEYVGFLLNCNETFPVYTGNPNMYAVHKFMNISQTQFTYFDTAIANAALALGVTAADVTPIGTALTTLFGSACAPAVNLPPALVGSQSICQGSGCPNTTGAPACYQGASTTTTAVASSTSSALAPTGSSGVAGKTNAGESLYASAMSASLLVIGSAFLIAL</sequence>
<protein>
    <recommendedName>
        <fullName evidence="4">Heme haloperoxidase family profile domain-containing protein</fullName>
    </recommendedName>
</protein>
<dbReference type="OrthoDB" id="2110578at2759"/>
<feature type="chain" id="PRO_5020669632" description="Heme haloperoxidase family profile domain-containing protein" evidence="1">
    <location>
        <begin position="19"/>
        <end position="277"/>
    </location>
</feature>
<keyword evidence="3" id="KW-1185">Reference proteome</keyword>
<gene>
    <name evidence="2" type="ORF">BDK51DRAFT_28271</name>
</gene>
<proteinExistence type="predicted"/>
<feature type="signal peptide" evidence="1">
    <location>
        <begin position="1"/>
        <end position="18"/>
    </location>
</feature>
<evidence type="ECO:0000313" key="3">
    <source>
        <dbReference type="Proteomes" id="UP000269721"/>
    </source>
</evidence>
<dbReference type="AlphaFoldDB" id="A0A4P9WNK3"/>
<name>A0A4P9WNK3_9FUNG</name>
<evidence type="ECO:0008006" key="4">
    <source>
        <dbReference type="Google" id="ProtNLM"/>
    </source>
</evidence>
<dbReference type="EMBL" id="KZ994678">
    <property type="protein sequence ID" value="RKO92346.1"/>
    <property type="molecule type" value="Genomic_DNA"/>
</dbReference>
<evidence type="ECO:0000313" key="2">
    <source>
        <dbReference type="EMBL" id="RKO92346.1"/>
    </source>
</evidence>
<reference evidence="3" key="1">
    <citation type="journal article" date="2018" name="Nat. Microbiol.">
        <title>Leveraging single-cell genomics to expand the fungal tree of life.</title>
        <authorList>
            <person name="Ahrendt S.R."/>
            <person name="Quandt C.A."/>
            <person name="Ciobanu D."/>
            <person name="Clum A."/>
            <person name="Salamov A."/>
            <person name="Andreopoulos B."/>
            <person name="Cheng J.F."/>
            <person name="Woyke T."/>
            <person name="Pelin A."/>
            <person name="Henrissat B."/>
            <person name="Reynolds N.K."/>
            <person name="Benny G.L."/>
            <person name="Smith M.E."/>
            <person name="James T.Y."/>
            <person name="Grigoriev I.V."/>
        </authorList>
    </citation>
    <scope>NUCLEOTIDE SEQUENCE [LARGE SCALE GENOMIC DNA]</scope>
</reference>
<keyword evidence="1" id="KW-0732">Signal</keyword>
<accession>A0A4P9WNK3</accession>